<dbReference type="PANTHER" id="PTHR43096:SF52">
    <property type="entry name" value="DNAJ HOMOLOG 1, MITOCHONDRIAL-RELATED"/>
    <property type="match status" value="1"/>
</dbReference>
<dbReference type="EMBL" id="ACYG01000017">
    <property type="protein sequence ID" value="EEV18365.1"/>
    <property type="molecule type" value="Genomic_DNA"/>
</dbReference>
<keyword evidence="7" id="KW-0143">Chaperone</keyword>
<dbReference type="GO" id="GO:0042026">
    <property type="term" value="P:protein refolding"/>
    <property type="evidence" value="ECO:0007669"/>
    <property type="project" value="TreeGrafter"/>
</dbReference>
<evidence type="ECO:0000256" key="1">
    <source>
        <dbReference type="ARBA" id="ARBA00022705"/>
    </source>
</evidence>
<dbReference type="GO" id="GO:0006260">
    <property type="term" value="P:DNA replication"/>
    <property type="evidence" value="ECO:0007669"/>
    <property type="project" value="UniProtKB-KW"/>
</dbReference>
<dbReference type="CDD" id="cd10719">
    <property type="entry name" value="DnaJ_zf"/>
    <property type="match status" value="1"/>
</dbReference>
<dbReference type="SUPFAM" id="SSF57938">
    <property type="entry name" value="DnaJ/Hsp40 cysteine-rich domain"/>
    <property type="match status" value="1"/>
</dbReference>
<evidence type="ECO:0000313" key="10">
    <source>
        <dbReference type="Proteomes" id="UP000005709"/>
    </source>
</evidence>
<evidence type="ECO:0000256" key="5">
    <source>
        <dbReference type="ARBA" id="ARBA00022833"/>
    </source>
</evidence>
<dbReference type="PANTHER" id="PTHR43096">
    <property type="entry name" value="DNAJ HOMOLOG 1, MITOCHONDRIAL-RELATED"/>
    <property type="match status" value="1"/>
</dbReference>
<dbReference type="InterPro" id="IPR008971">
    <property type="entry name" value="HSP40/DnaJ_pept-bd"/>
</dbReference>
<feature type="domain" description="Chaperone DnaJ C-terminal" evidence="8">
    <location>
        <begin position="31"/>
        <end position="153"/>
    </location>
</feature>
<evidence type="ECO:0000256" key="3">
    <source>
        <dbReference type="ARBA" id="ARBA00022737"/>
    </source>
</evidence>
<dbReference type="GO" id="GO:0008270">
    <property type="term" value="F:zinc ion binding"/>
    <property type="evidence" value="ECO:0007669"/>
    <property type="project" value="UniProtKB-KW"/>
</dbReference>
<proteinExistence type="predicted"/>
<dbReference type="Pfam" id="PF01556">
    <property type="entry name" value="DnaJ_C"/>
    <property type="match status" value="1"/>
</dbReference>
<name>C8PFQ3_9BACT</name>
<protein>
    <submittedName>
        <fullName evidence="9">DnaJ domain protein</fullName>
    </submittedName>
</protein>
<dbReference type="eggNOG" id="COG0484">
    <property type="taxonomic scope" value="Bacteria"/>
</dbReference>
<evidence type="ECO:0000259" key="8">
    <source>
        <dbReference type="Pfam" id="PF01556"/>
    </source>
</evidence>
<dbReference type="GO" id="GO:0031072">
    <property type="term" value="F:heat shock protein binding"/>
    <property type="evidence" value="ECO:0007669"/>
    <property type="project" value="InterPro"/>
</dbReference>
<dbReference type="Gene3D" id="2.10.230.10">
    <property type="entry name" value="Heat shock protein DnaJ, cysteine-rich domain"/>
    <property type="match status" value="1"/>
</dbReference>
<sequence length="190" mass="21017">MSFIQSCSECGGTGEIVKDRCKDCGGKGFTEEDVSLKFDIPAGIDDGQRVRLSGKGNVSKTGEIGDLYVIVRVKEDSHFLRDGDDLYIEVPVFFTQAILGESIEVPTPRGKAELKLKVGTKDKQRFTIYGEGVPNIRTKKNGDLIVQVNVQTPKKLNEKQEALLRELQENFGSKGGDDEGILDKIKNFFK</sequence>
<evidence type="ECO:0000256" key="7">
    <source>
        <dbReference type="ARBA" id="ARBA00023186"/>
    </source>
</evidence>
<dbReference type="FunFam" id="2.60.260.20:FF:000005">
    <property type="entry name" value="Chaperone protein dnaJ 1, mitochondrial"/>
    <property type="match status" value="1"/>
</dbReference>
<gene>
    <name evidence="9" type="ORF">CAMGR0001_0696</name>
</gene>
<dbReference type="STRING" id="824.CGRAC_1578"/>
<keyword evidence="6" id="KW-0346">Stress response</keyword>
<dbReference type="InterPro" id="IPR036410">
    <property type="entry name" value="HSP_DnaJ_Cys-rich_dom_sf"/>
</dbReference>
<dbReference type="CDD" id="cd10747">
    <property type="entry name" value="DnaJ_C"/>
    <property type="match status" value="1"/>
</dbReference>
<evidence type="ECO:0000256" key="2">
    <source>
        <dbReference type="ARBA" id="ARBA00022723"/>
    </source>
</evidence>
<keyword evidence="2" id="KW-0479">Metal-binding</keyword>
<accession>C8PFQ3</accession>
<keyword evidence="3" id="KW-0677">Repeat</keyword>
<evidence type="ECO:0000256" key="6">
    <source>
        <dbReference type="ARBA" id="ARBA00023016"/>
    </source>
</evidence>
<dbReference type="Gene3D" id="2.60.260.20">
    <property type="entry name" value="Urease metallochaperone UreE, N-terminal domain"/>
    <property type="match status" value="2"/>
</dbReference>
<comment type="caution">
    <text evidence="9">The sequence shown here is derived from an EMBL/GenBank/DDBJ whole genome shotgun (WGS) entry which is preliminary data.</text>
</comment>
<keyword evidence="4" id="KW-0863">Zinc-finger</keyword>
<organism evidence="9 10">
    <name type="scientific">Campylobacter gracilis RM3268</name>
    <dbReference type="NCBI Taxonomy" id="553220"/>
    <lineage>
        <taxon>Bacteria</taxon>
        <taxon>Pseudomonadati</taxon>
        <taxon>Campylobacterota</taxon>
        <taxon>Epsilonproteobacteria</taxon>
        <taxon>Campylobacterales</taxon>
        <taxon>Campylobacteraceae</taxon>
        <taxon>Campylobacter</taxon>
    </lineage>
</organism>
<dbReference type="SUPFAM" id="SSF49493">
    <property type="entry name" value="HSP40/DnaJ peptide-binding domain"/>
    <property type="match status" value="2"/>
</dbReference>
<dbReference type="GO" id="GO:0051082">
    <property type="term" value="F:unfolded protein binding"/>
    <property type="evidence" value="ECO:0007669"/>
    <property type="project" value="InterPro"/>
</dbReference>
<dbReference type="AlphaFoldDB" id="C8PFQ3"/>
<keyword evidence="10" id="KW-1185">Reference proteome</keyword>
<reference evidence="9 10" key="1">
    <citation type="submission" date="2009-07" db="EMBL/GenBank/DDBJ databases">
        <authorList>
            <person name="Madupu R."/>
            <person name="Sebastian Y."/>
            <person name="Durkin A.S."/>
            <person name="Torralba M."/>
            <person name="Methe B."/>
            <person name="Sutton G.G."/>
            <person name="Strausberg R.L."/>
            <person name="Nelson K.E."/>
        </authorList>
    </citation>
    <scope>NUCLEOTIDE SEQUENCE [LARGE SCALE GENOMIC DNA]</scope>
    <source>
        <strain evidence="9 10">RM3268</strain>
    </source>
</reference>
<keyword evidence="5" id="KW-0862">Zinc</keyword>
<evidence type="ECO:0000313" key="9">
    <source>
        <dbReference type="EMBL" id="EEV18365.1"/>
    </source>
</evidence>
<keyword evidence="1" id="KW-0235">DNA replication</keyword>
<evidence type="ECO:0000256" key="4">
    <source>
        <dbReference type="ARBA" id="ARBA00022771"/>
    </source>
</evidence>
<dbReference type="GO" id="GO:0005737">
    <property type="term" value="C:cytoplasm"/>
    <property type="evidence" value="ECO:0007669"/>
    <property type="project" value="TreeGrafter"/>
</dbReference>
<dbReference type="InterPro" id="IPR001305">
    <property type="entry name" value="HSP_DnaJ_Cys-rich_dom"/>
</dbReference>
<dbReference type="Proteomes" id="UP000005709">
    <property type="component" value="Unassembled WGS sequence"/>
</dbReference>
<dbReference type="InterPro" id="IPR002939">
    <property type="entry name" value="DnaJ_C"/>
</dbReference>